<dbReference type="Proteomes" id="UP001634393">
    <property type="component" value="Unassembled WGS sequence"/>
</dbReference>
<evidence type="ECO:0000313" key="1">
    <source>
        <dbReference type="EMBL" id="KAL3838931.1"/>
    </source>
</evidence>
<dbReference type="EMBL" id="JBJXBP010000003">
    <property type="protein sequence ID" value="KAL3838931.1"/>
    <property type="molecule type" value="Genomic_DNA"/>
</dbReference>
<keyword evidence="2" id="KW-1185">Reference proteome</keyword>
<dbReference type="AlphaFoldDB" id="A0ABD3TQN7"/>
<sequence>MLLVYKIFRGSDRSMHFVVREWQIWGHIPMESPVSTTLKLGRYNLFYSNYRK</sequence>
<protein>
    <submittedName>
        <fullName evidence="1">Uncharacterized protein</fullName>
    </submittedName>
</protein>
<gene>
    <name evidence="1" type="ORF">ACJIZ3_023522</name>
</gene>
<comment type="caution">
    <text evidence="1">The sequence shown here is derived from an EMBL/GenBank/DDBJ whole genome shotgun (WGS) entry which is preliminary data.</text>
</comment>
<reference evidence="1 2" key="1">
    <citation type="submission" date="2024-12" db="EMBL/GenBank/DDBJ databases">
        <title>The unique morphological basis and parallel evolutionary history of personate flowers in Penstemon.</title>
        <authorList>
            <person name="Depatie T.H."/>
            <person name="Wessinger C.A."/>
        </authorList>
    </citation>
    <scope>NUCLEOTIDE SEQUENCE [LARGE SCALE GENOMIC DNA]</scope>
    <source>
        <strain evidence="1">WTNN_2</strain>
        <tissue evidence="1">Leaf</tissue>
    </source>
</reference>
<accession>A0ABD3TQN7</accession>
<name>A0ABD3TQN7_9LAMI</name>
<organism evidence="1 2">
    <name type="scientific">Penstemon smallii</name>
    <dbReference type="NCBI Taxonomy" id="265156"/>
    <lineage>
        <taxon>Eukaryota</taxon>
        <taxon>Viridiplantae</taxon>
        <taxon>Streptophyta</taxon>
        <taxon>Embryophyta</taxon>
        <taxon>Tracheophyta</taxon>
        <taxon>Spermatophyta</taxon>
        <taxon>Magnoliopsida</taxon>
        <taxon>eudicotyledons</taxon>
        <taxon>Gunneridae</taxon>
        <taxon>Pentapetalae</taxon>
        <taxon>asterids</taxon>
        <taxon>lamiids</taxon>
        <taxon>Lamiales</taxon>
        <taxon>Plantaginaceae</taxon>
        <taxon>Cheloneae</taxon>
        <taxon>Penstemon</taxon>
    </lineage>
</organism>
<evidence type="ECO:0000313" key="2">
    <source>
        <dbReference type="Proteomes" id="UP001634393"/>
    </source>
</evidence>
<proteinExistence type="predicted"/>